<feature type="signal peptide" evidence="2">
    <location>
        <begin position="1"/>
        <end position="21"/>
    </location>
</feature>
<proteinExistence type="predicted"/>
<evidence type="ECO:0000313" key="5">
    <source>
        <dbReference type="Proteomes" id="UP000017831"/>
    </source>
</evidence>
<dbReference type="InterPro" id="IPR006665">
    <property type="entry name" value="OmpA-like"/>
</dbReference>
<dbReference type="InterPro" id="IPR036737">
    <property type="entry name" value="OmpA-like_sf"/>
</dbReference>
<dbReference type="PATRIC" id="fig|1121098.3.peg.4020"/>
<keyword evidence="5" id="KW-1185">Reference proteome</keyword>
<dbReference type="SUPFAM" id="SSF103088">
    <property type="entry name" value="OmpA-like"/>
    <property type="match status" value="1"/>
</dbReference>
<feature type="domain" description="OmpA-like" evidence="3">
    <location>
        <begin position="242"/>
        <end position="353"/>
    </location>
</feature>
<dbReference type="STRING" id="1121098.HMPREF1534_03935"/>
<gene>
    <name evidence="4" type="ORF">HMPREF1534_03935</name>
</gene>
<evidence type="ECO:0000259" key="3">
    <source>
        <dbReference type="PROSITE" id="PS51123"/>
    </source>
</evidence>
<dbReference type="AlphaFoldDB" id="U6R7L2"/>
<dbReference type="EMBL" id="AQHY01000041">
    <property type="protein sequence ID" value="EOA52184.1"/>
    <property type="molecule type" value="Genomic_DNA"/>
</dbReference>
<organism evidence="4 5">
    <name type="scientific">Phocaeicola massiliensis B84634 = Timone 84634 = DSM 17679 = JCM 13223</name>
    <dbReference type="NCBI Taxonomy" id="1121098"/>
    <lineage>
        <taxon>Bacteria</taxon>
        <taxon>Pseudomonadati</taxon>
        <taxon>Bacteroidota</taxon>
        <taxon>Bacteroidia</taxon>
        <taxon>Bacteroidales</taxon>
        <taxon>Bacteroidaceae</taxon>
        <taxon>Phocaeicola</taxon>
    </lineage>
</organism>
<sequence length="353" mass="38428">MKVKVIIAALLLAGAGMSANAQSTDDNWFLQGQLGASYSLDGTGIGKLISPAGQIAVGKYFNPYVGARLAVSGWRGRAGSGSRPAEGFYYGAATVDGLFNMSSLFCGSNPERFFNARLIAGVGYNRTFDEGASSFMARLGIQASFRLNKAFDFNVEALANGVSDRWNRRDDHSFDSYYNVLVGITYKFGTGFNLKCPDCKPVAYRNERYSESYVKSLNDKINELQGAIDSHKCPEPVPCPEVEKSVPGIKSHVSFGLAKTDIAEDQQVNILAIADYMKQYPRSKATITGYADKGTGSAKVNAELAKKRARMVADELINRYGISADRLSVDSKGSEVQPFTTNDWNRVVIMIAE</sequence>
<dbReference type="OrthoDB" id="1453138at2"/>
<dbReference type="CDD" id="cd07185">
    <property type="entry name" value="OmpA_C-like"/>
    <property type="match status" value="1"/>
</dbReference>
<comment type="caution">
    <text evidence="4">The sequence shown here is derived from an EMBL/GenBank/DDBJ whole genome shotgun (WGS) entry which is preliminary data.</text>
</comment>
<dbReference type="Proteomes" id="UP000017831">
    <property type="component" value="Unassembled WGS sequence"/>
</dbReference>
<evidence type="ECO:0000313" key="4">
    <source>
        <dbReference type="EMBL" id="EOA52184.1"/>
    </source>
</evidence>
<dbReference type="PROSITE" id="PS51123">
    <property type="entry name" value="OMPA_2"/>
    <property type="match status" value="1"/>
</dbReference>
<dbReference type="RefSeq" id="WP_005945508.1">
    <property type="nucleotide sequence ID" value="NZ_KB890383.1"/>
</dbReference>
<evidence type="ECO:0000256" key="1">
    <source>
        <dbReference type="PROSITE-ProRule" id="PRU00473"/>
    </source>
</evidence>
<dbReference type="PANTHER" id="PTHR30329:SF21">
    <property type="entry name" value="LIPOPROTEIN YIAD-RELATED"/>
    <property type="match status" value="1"/>
</dbReference>
<dbReference type="GeneID" id="60060203"/>
<dbReference type="GO" id="GO:0016020">
    <property type="term" value="C:membrane"/>
    <property type="evidence" value="ECO:0007669"/>
    <property type="project" value="UniProtKB-UniRule"/>
</dbReference>
<keyword evidence="2" id="KW-0732">Signal</keyword>
<keyword evidence="1" id="KW-0472">Membrane</keyword>
<reference evidence="4 5" key="1">
    <citation type="submission" date="2013-04" db="EMBL/GenBank/DDBJ databases">
        <title>The Genome Sequence of Bacteroides massiliensis DSM 17679.</title>
        <authorList>
            <consortium name="The Broad Institute Genomics Platform"/>
            <person name="Earl A."/>
            <person name="Ward D."/>
            <person name="Feldgarden M."/>
            <person name="Gevers D."/>
            <person name="Martens E."/>
            <person name="Fenner L."/>
            <person name="Roux V."/>
            <person name="Mallet M.N."/>
            <person name="Raoult D."/>
            <person name="Walker B."/>
            <person name="Young S."/>
            <person name="Zeng Q."/>
            <person name="Gargeya S."/>
            <person name="Fitzgerald M."/>
            <person name="Haas B."/>
            <person name="Abouelleil A."/>
            <person name="Allen A.W."/>
            <person name="Alvarado L."/>
            <person name="Arachchi H.M."/>
            <person name="Berlin A.M."/>
            <person name="Chapman S.B."/>
            <person name="Gainer-Dewar J."/>
            <person name="Goldberg J."/>
            <person name="Griggs A."/>
            <person name="Gujja S."/>
            <person name="Hansen M."/>
            <person name="Howarth C."/>
            <person name="Imamovic A."/>
            <person name="Ireland A."/>
            <person name="Larimer J."/>
            <person name="McCowan C."/>
            <person name="Murphy C."/>
            <person name="Pearson M."/>
            <person name="Poon T.W."/>
            <person name="Priest M."/>
            <person name="Roberts A."/>
            <person name="Saif S."/>
            <person name="Shea T."/>
            <person name="Sisk P."/>
            <person name="Sykes S."/>
            <person name="Wortman J."/>
            <person name="Nusbaum C."/>
            <person name="Birren B."/>
        </authorList>
    </citation>
    <scope>NUCLEOTIDE SEQUENCE [LARGE SCALE GENOMIC DNA]</scope>
    <source>
        <strain evidence="5">B84634 / Timone 84634 / DSM 17679 / JCM 13223</strain>
    </source>
</reference>
<evidence type="ECO:0000256" key="2">
    <source>
        <dbReference type="SAM" id="SignalP"/>
    </source>
</evidence>
<name>U6R7L2_9BACT</name>
<accession>U6R7L2</accession>
<dbReference type="eggNOG" id="COG2885">
    <property type="taxonomic scope" value="Bacteria"/>
</dbReference>
<dbReference type="PANTHER" id="PTHR30329">
    <property type="entry name" value="STATOR ELEMENT OF FLAGELLAR MOTOR COMPLEX"/>
    <property type="match status" value="1"/>
</dbReference>
<protein>
    <recommendedName>
        <fullName evidence="3">OmpA-like domain-containing protein</fullName>
    </recommendedName>
</protein>
<feature type="chain" id="PRO_5004679703" description="OmpA-like domain-containing protein" evidence="2">
    <location>
        <begin position="22"/>
        <end position="353"/>
    </location>
</feature>
<dbReference type="HOGENOM" id="CLU_058370_1_0_10"/>
<dbReference type="Pfam" id="PF00691">
    <property type="entry name" value="OmpA"/>
    <property type="match status" value="1"/>
</dbReference>
<dbReference type="Gene3D" id="3.30.1330.60">
    <property type="entry name" value="OmpA-like domain"/>
    <property type="match status" value="1"/>
</dbReference>
<dbReference type="InterPro" id="IPR050330">
    <property type="entry name" value="Bact_OuterMem_StrucFunc"/>
</dbReference>